<accession>A0AAD7E4T5</accession>
<name>A0AAD7E4T5_9AGAR</name>
<gene>
    <name evidence="2" type="ORF">GGX14DRAFT_347403</name>
</gene>
<dbReference type="Gene3D" id="1.20.1280.50">
    <property type="match status" value="1"/>
</dbReference>
<comment type="caution">
    <text evidence="2">The sequence shown here is derived from an EMBL/GenBank/DDBJ whole genome shotgun (WGS) entry which is preliminary data.</text>
</comment>
<evidence type="ECO:0008006" key="4">
    <source>
        <dbReference type="Google" id="ProtNLM"/>
    </source>
</evidence>
<evidence type="ECO:0000313" key="2">
    <source>
        <dbReference type="EMBL" id="KAJ7227461.1"/>
    </source>
</evidence>
<evidence type="ECO:0000313" key="3">
    <source>
        <dbReference type="Proteomes" id="UP001219525"/>
    </source>
</evidence>
<reference evidence="2" key="1">
    <citation type="submission" date="2023-03" db="EMBL/GenBank/DDBJ databases">
        <title>Massive genome expansion in bonnet fungi (Mycena s.s.) driven by repeated elements and novel gene families across ecological guilds.</title>
        <authorList>
            <consortium name="Lawrence Berkeley National Laboratory"/>
            <person name="Harder C.B."/>
            <person name="Miyauchi S."/>
            <person name="Viragh M."/>
            <person name="Kuo A."/>
            <person name="Thoen E."/>
            <person name="Andreopoulos B."/>
            <person name="Lu D."/>
            <person name="Skrede I."/>
            <person name="Drula E."/>
            <person name="Henrissat B."/>
            <person name="Morin E."/>
            <person name="Kohler A."/>
            <person name="Barry K."/>
            <person name="LaButti K."/>
            <person name="Morin E."/>
            <person name="Salamov A."/>
            <person name="Lipzen A."/>
            <person name="Mereny Z."/>
            <person name="Hegedus B."/>
            <person name="Baldrian P."/>
            <person name="Stursova M."/>
            <person name="Weitz H."/>
            <person name="Taylor A."/>
            <person name="Grigoriev I.V."/>
            <person name="Nagy L.G."/>
            <person name="Martin F."/>
            <person name="Kauserud H."/>
        </authorList>
    </citation>
    <scope>NUCLEOTIDE SEQUENCE</scope>
    <source>
        <strain evidence="2">9144</strain>
    </source>
</reference>
<feature type="non-terminal residue" evidence="2">
    <location>
        <position position="146"/>
    </location>
</feature>
<dbReference type="Proteomes" id="UP001219525">
    <property type="component" value="Unassembled WGS sequence"/>
</dbReference>
<keyword evidence="3" id="KW-1185">Reference proteome</keyword>
<proteinExistence type="predicted"/>
<feature type="coiled-coil region" evidence="1">
    <location>
        <begin position="58"/>
        <end position="85"/>
    </location>
</feature>
<protein>
    <recommendedName>
        <fullName evidence="4">F-box domain-containing protein</fullName>
    </recommendedName>
</protein>
<dbReference type="EMBL" id="JARJCW010000003">
    <property type="protein sequence ID" value="KAJ7227461.1"/>
    <property type="molecule type" value="Genomic_DNA"/>
</dbReference>
<keyword evidence="1" id="KW-0175">Coiled coil</keyword>
<sequence length="146" mass="16872">MTYILLRSKEYSFLCSSHLSQSRLPKSPCPELLFNNFVPTDSQIQEIVDVIGGREEELSHIDTEMAQLQLMIDRLRSRRAELQNFVKSHRSVISAIRRLPSEILCEIFSHCVDLTCAAFDFTNPLSDIIRVCDRWRSVALGFPLLW</sequence>
<evidence type="ECO:0000256" key="1">
    <source>
        <dbReference type="SAM" id="Coils"/>
    </source>
</evidence>
<dbReference type="AlphaFoldDB" id="A0AAD7E4T5"/>
<organism evidence="2 3">
    <name type="scientific">Mycena pura</name>
    <dbReference type="NCBI Taxonomy" id="153505"/>
    <lineage>
        <taxon>Eukaryota</taxon>
        <taxon>Fungi</taxon>
        <taxon>Dikarya</taxon>
        <taxon>Basidiomycota</taxon>
        <taxon>Agaricomycotina</taxon>
        <taxon>Agaricomycetes</taxon>
        <taxon>Agaricomycetidae</taxon>
        <taxon>Agaricales</taxon>
        <taxon>Marasmiineae</taxon>
        <taxon>Mycenaceae</taxon>
        <taxon>Mycena</taxon>
    </lineage>
</organism>